<dbReference type="VEuPathDB" id="VectorBase:ASIC010628"/>
<evidence type="ECO:0000313" key="2">
    <source>
        <dbReference type="EnsemblMetazoa" id="ASIC010628-PA"/>
    </source>
</evidence>
<organism evidence="1">
    <name type="scientific">Anopheles sinensis</name>
    <name type="common">Mosquito</name>
    <dbReference type="NCBI Taxonomy" id="74873"/>
    <lineage>
        <taxon>Eukaryota</taxon>
        <taxon>Metazoa</taxon>
        <taxon>Ecdysozoa</taxon>
        <taxon>Arthropoda</taxon>
        <taxon>Hexapoda</taxon>
        <taxon>Insecta</taxon>
        <taxon>Pterygota</taxon>
        <taxon>Neoptera</taxon>
        <taxon>Endopterygota</taxon>
        <taxon>Diptera</taxon>
        <taxon>Nematocera</taxon>
        <taxon>Culicoidea</taxon>
        <taxon>Culicidae</taxon>
        <taxon>Anophelinae</taxon>
        <taxon>Anopheles</taxon>
    </lineage>
</organism>
<sequence>MASTARRVVLLPGGTGIGFGGRITILQAHRRHYHLPIRFTWFFHLASLVSGVVRSFPGTSGVRFVRLSPTQKEATEIGDRTPKRTFYFHSNGRSCSCFGESRNSTVIATGWRTRRLPSRSRCWFPQAATMTMAMATTSLFGQIERSTPSHRQQFDRSGVLLAFLTTFNRPP</sequence>
<dbReference type="AlphaFoldDB" id="A0A084VY30"/>
<name>A0A084VY30_ANOSI</name>
<dbReference type="VEuPathDB" id="VectorBase:ASIS007459"/>
<proteinExistence type="predicted"/>
<dbReference type="EnsemblMetazoa" id="ASIC010628-RA">
    <property type="protein sequence ID" value="ASIC010628-PA"/>
    <property type="gene ID" value="ASIC010628"/>
</dbReference>
<gene>
    <name evidence="1" type="ORF">ZHAS_00010628</name>
</gene>
<dbReference type="EMBL" id="ATLV01018261">
    <property type="status" value="NOT_ANNOTATED_CDS"/>
    <property type="molecule type" value="Genomic_DNA"/>
</dbReference>
<evidence type="ECO:0000313" key="1">
    <source>
        <dbReference type="EMBL" id="KFB42874.1"/>
    </source>
</evidence>
<keyword evidence="3" id="KW-1185">Reference proteome</keyword>
<dbReference type="EMBL" id="KE525226">
    <property type="protein sequence ID" value="KFB42874.1"/>
    <property type="molecule type" value="Genomic_DNA"/>
</dbReference>
<accession>A0A084VY30</accession>
<protein>
    <submittedName>
        <fullName evidence="1 2">Methylmalonate-semialdehyde dehydrogenase</fullName>
    </submittedName>
</protein>
<reference evidence="1 3" key="1">
    <citation type="journal article" date="2014" name="BMC Genomics">
        <title>Genome sequence of Anopheles sinensis provides insight into genetics basis of mosquito competence for malaria parasites.</title>
        <authorList>
            <person name="Zhou D."/>
            <person name="Zhang D."/>
            <person name="Ding G."/>
            <person name="Shi L."/>
            <person name="Hou Q."/>
            <person name="Ye Y."/>
            <person name="Xu Y."/>
            <person name="Zhou H."/>
            <person name="Xiong C."/>
            <person name="Li S."/>
            <person name="Yu J."/>
            <person name="Hong S."/>
            <person name="Yu X."/>
            <person name="Zou P."/>
            <person name="Chen C."/>
            <person name="Chang X."/>
            <person name="Wang W."/>
            <person name="Lv Y."/>
            <person name="Sun Y."/>
            <person name="Ma L."/>
            <person name="Shen B."/>
            <person name="Zhu C."/>
        </authorList>
    </citation>
    <scope>NUCLEOTIDE SEQUENCE [LARGE SCALE GENOMIC DNA]</scope>
</reference>
<evidence type="ECO:0000313" key="3">
    <source>
        <dbReference type="Proteomes" id="UP000030765"/>
    </source>
</evidence>
<reference evidence="2" key="2">
    <citation type="submission" date="2020-05" db="UniProtKB">
        <authorList>
            <consortium name="EnsemblMetazoa"/>
        </authorList>
    </citation>
    <scope>IDENTIFICATION</scope>
</reference>
<dbReference type="Proteomes" id="UP000030765">
    <property type="component" value="Unassembled WGS sequence"/>
</dbReference>